<feature type="compositionally biased region" description="Polar residues" evidence="1">
    <location>
        <begin position="295"/>
        <end position="317"/>
    </location>
</feature>
<feature type="compositionally biased region" description="Basic and acidic residues" evidence="1">
    <location>
        <begin position="352"/>
        <end position="365"/>
    </location>
</feature>
<feature type="compositionally biased region" description="Polar residues" evidence="1">
    <location>
        <begin position="177"/>
        <end position="186"/>
    </location>
</feature>
<feature type="compositionally biased region" description="Low complexity" evidence="1">
    <location>
        <begin position="430"/>
        <end position="452"/>
    </location>
</feature>
<feature type="region of interest" description="Disordered" evidence="1">
    <location>
        <begin position="407"/>
        <end position="467"/>
    </location>
</feature>
<feature type="compositionally biased region" description="Polar residues" evidence="1">
    <location>
        <begin position="90"/>
        <end position="105"/>
    </location>
</feature>
<dbReference type="Proteomes" id="UP001305779">
    <property type="component" value="Unassembled WGS sequence"/>
</dbReference>
<dbReference type="EMBL" id="JAXOVC010000001">
    <property type="protein sequence ID" value="KAK4507623.1"/>
    <property type="molecule type" value="Genomic_DNA"/>
</dbReference>
<gene>
    <name evidence="2" type="ORF">PRZ48_001358</name>
</gene>
<feature type="compositionally biased region" description="Pro residues" evidence="1">
    <location>
        <begin position="341"/>
        <end position="351"/>
    </location>
</feature>
<feature type="region of interest" description="Disordered" evidence="1">
    <location>
        <begin position="239"/>
        <end position="372"/>
    </location>
</feature>
<name>A0ABR0F3F8_ZASCE</name>
<comment type="caution">
    <text evidence="2">The sequence shown here is derived from an EMBL/GenBank/DDBJ whole genome shotgun (WGS) entry which is preliminary data.</text>
</comment>
<evidence type="ECO:0000313" key="2">
    <source>
        <dbReference type="EMBL" id="KAK4507623.1"/>
    </source>
</evidence>
<evidence type="ECO:0000256" key="1">
    <source>
        <dbReference type="SAM" id="MobiDB-lite"/>
    </source>
</evidence>
<feature type="region of interest" description="Disordered" evidence="1">
    <location>
        <begin position="549"/>
        <end position="574"/>
    </location>
</feature>
<feature type="compositionally biased region" description="Basic and acidic residues" evidence="1">
    <location>
        <begin position="137"/>
        <end position="150"/>
    </location>
</feature>
<feature type="compositionally biased region" description="Basic and acidic residues" evidence="1">
    <location>
        <begin position="64"/>
        <end position="76"/>
    </location>
</feature>
<sequence length="574" mass="62975">MQSATRLDIVAIMLDGKKPAIKAPKAGAKEDGLGLGLASESTAAMDLHQRRVKERAAMFGEVRVVARNDRSVKSQKEPPPPPPRKQQQPTFQYTRAMQPASANTASKASSPRSPLPKPRPASLTLRSTNGYTALRSPELKQRICDARADESPTVTQVPIDQREALPPTPTTPFTVTMGNKPSSLSGSPVPDDKSVHRDSRRPVSRKSSFNIFKRVDSKSPLPRDITASVMSMLHRDAHEKSDSCATDDDGLISVPTDPFFDQPEVYDGRYPEMGPKIHSASTMTMTEEKAGMPLSASTTIRDYRSSEQSPVLSTTDASARDLKDLPPLPPPENDMRSPASPTLPAPSPLPEDSPHKYGLRDKIDTPEVPEQPEKINVAKMRRKSSGVEIFNEAKSLQSAQSFLNGLSTSRRRAESANDMRKTDNSDSAWTTVTSATSRPTSTRPSSTKPQSTYRESEGRRRGHNFKSSGFAYTRPLTLAQIKCYRGHNRLLPSRNKNAPVECAVCHIDDDADHFSCSWCALRMCKYCRKDFAERGLGALRERIRKAELGGAGDSANSSVESLQALRKSKSTSFA</sequence>
<protein>
    <submittedName>
        <fullName evidence="2">Uncharacterized protein</fullName>
    </submittedName>
</protein>
<reference evidence="2 3" key="1">
    <citation type="journal article" date="2023" name="G3 (Bethesda)">
        <title>A chromosome-level genome assembly of Zasmidium syzygii isolated from banana leaves.</title>
        <authorList>
            <person name="van Westerhoven A.C."/>
            <person name="Mehrabi R."/>
            <person name="Talebi R."/>
            <person name="Steentjes M.B.F."/>
            <person name="Corcolon B."/>
            <person name="Chong P.A."/>
            <person name="Kema G.H.J."/>
            <person name="Seidl M.F."/>
        </authorList>
    </citation>
    <scope>NUCLEOTIDE SEQUENCE [LARGE SCALE GENOMIC DNA]</scope>
    <source>
        <strain evidence="2 3">P124</strain>
    </source>
</reference>
<feature type="region of interest" description="Disordered" evidence="1">
    <location>
        <begin position="62"/>
        <end position="206"/>
    </location>
</feature>
<proteinExistence type="predicted"/>
<keyword evidence="3" id="KW-1185">Reference proteome</keyword>
<organism evidence="2 3">
    <name type="scientific">Zasmidium cellare</name>
    <name type="common">Wine cellar mold</name>
    <name type="synonym">Racodium cellare</name>
    <dbReference type="NCBI Taxonomy" id="395010"/>
    <lineage>
        <taxon>Eukaryota</taxon>
        <taxon>Fungi</taxon>
        <taxon>Dikarya</taxon>
        <taxon>Ascomycota</taxon>
        <taxon>Pezizomycotina</taxon>
        <taxon>Dothideomycetes</taxon>
        <taxon>Dothideomycetidae</taxon>
        <taxon>Mycosphaerellales</taxon>
        <taxon>Mycosphaerellaceae</taxon>
        <taxon>Zasmidium</taxon>
    </lineage>
</organism>
<accession>A0ABR0F3F8</accession>
<feature type="compositionally biased region" description="Basic and acidic residues" evidence="1">
    <location>
        <begin position="190"/>
        <end position="201"/>
    </location>
</feature>
<feature type="compositionally biased region" description="Basic and acidic residues" evidence="1">
    <location>
        <begin position="411"/>
        <end position="424"/>
    </location>
</feature>
<evidence type="ECO:0000313" key="3">
    <source>
        <dbReference type="Proteomes" id="UP001305779"/>
    </source>
</evidence>